<organism evidence="1 2">
    <name type="scientific">Flavobacterium columnare</name>
    <dbReference type="NCBI Taxonomy" id="996"/>
    <lineage>
        <taxon>Bacteria</taxon>
        <taxon>Pseudomonadati</taxon>
        <taxon>Bacteroidota</taxon>
        <taxon>Flavobacteriia</taxon>
        <taxon>Flavobacteriales</taxon>
        <taxon>Flavobacteriaceae</taxon>
        <taxon>Flavobacterium</taxon>
    </lineage>
</organism>
<comment type="caution">
    <text evidence="1">The sequence shown here is derived from an EMBL/GenBank/DDBJ whole genome shotgun (WGS) entry which is preliminary data.</text>
</comment>
<accession>A0A246G9W5</accession>
<reference evidence="1 2" key="1">
    <citation type="journal article" date="2017" name="Infect. Genet. Evol.">
        <title>Comparative genome analysis of fish pathogen Flavobacterium columnare reveals extensive sequence diversity within the species.</title>
        <authorList>
            <person name="Kayansamruaj P."/>
            <person name="Dong H.T."/>
            <person name="Hirono I."/>
            <person name="Kondo H."/>
            <person name="Senapin S."/>
            <person name="Rodkhum C."/>
        </authorList>
    </citation>
    <scope>NUCLEOTIDE SEQUENCE [LARGE SCALE GENOMIC DNA]</scope>
    <source>
        <strain evidence="1 2">1214</strain>
    </source>
</reference>
<dbReference type="AlphaFoldDB" id="A0A246G9W5"/>
<protein>
    <submittedName>
        <fullName evidence="1">Uncharacterized protein</fullName>
    </submittedName>
</protein>
<dbReference type="Proteomes" id="UP000198034">
    <property type="component" value="Unassembled WGS sequence"/>
</dbReference>
<dbReference type="EMBL" id="MTCY01000025">
    <property type="protein sequence ID" value="OWP76562.1"/>
    <property type="molecule type" value="Genomic_DNA"/>
</dbReference>
<proteinExistence type="predicted"/>
<evidence type="ECO:0000313" key="2">
    <source>
        <dbReference type="Proteomes" id="UP000198034"/>
    </source>
</evidence>
<gene>
    <name evidence="1" type="ORF">BWK62_09500</name>
</gene>
<name>A0A246G9W5_9FLAO</name>
<evidence type="ECO:0000313" key="1">
    <source>
        <dbReference type="EMBL" id="OWP76562.1"/>
    </source>
</evidence>
<sequence>MKAIHLASKHHQILQKEFGNVSRQTIHTALRYFNNSDVAHKIRQRAIELLEEEIKEHKNVDL</sequence>